<proteinExistence type="predicted"/>
<dbReference type="Proteomes" id="UP000240429">
    <property type="component" value="Unassembled WGS sequence"/>
</dbReference>
<feature type="compositionally biased region" description="Low complexity" evidence="1">
    <location>
        <begin position="1"/>
        <end position="23"/>
    </location>
</feature>
<evidence type="ECO:0000313" key="3">
    <source>
        <dbReference type="Proteomes" id="UP000240429"/>
    </source>
</evidence>
<gene>
    <name evidence="2" type="ORF">C6Y14_30845</name>
</gene>
<evidence type="ECO:0000256" key="1">
    <source>
        <dbReference type="SAM" id="MobiDB-lite"/>
    </source>
</evidence>
<feature type="region of interest" description="Disordered" evidence="1">
    <location>
        <begin position="1"/>
        <end position="58"/>
    </location>
</feature>
<feature type="compositionally biased region" description="Basic and acidic residues" evidence="1">
    <location>
        <begin position="30"/>
        <end position="42"/>
    </location>
</feature>
<protein>
    <submittedName>
        <fullName evidence="2">Uncharacterized protein</fullName>
    </submittedName>
</protein>
<organism evidence="2 3">
    <name type="scientific">Streptomyces dioscori</name>
    <dbReference type="NCBI Taxonomy" id="2109333"/>
    <lineage>
        <taxon>Bacteria</taxon>
        <taxon>Bacillati</taxon>
        <taxon>Actinomycetota</taxon>
        <taxon>Actinomycetes</taxon>
        <taxon>Kitasatosporales</taxon>
        <taxon>Streptomycetaceae</taxon>
        <taxon>Streptomyces</taxon>
        <taxon>Streptomyces aurantiacus group</taxon>
    </lineage>
</organism>
<comment type="caution">
    <text evidence="2">The sequence shown here is derived from an EMBL/GenBank/DDBJ whole genome shotgun (WGS) entry which is preliminary data.</text>
</comment>
<reference evidence="2 3" key="1">
    <citation type="submission" date="2018-03" db="EMBL/GenBank/DDBJ databases">
        <title>Streptomyces dioscori sp. nov., a novel endophytic actinobacterium isolated from bulbil of Dioscorea bulbifera L.</title>
        <authorList>
            <person name="Zhikuan W."/>
        </authorList>
    </citation>
    <scope>NUCLEOTIDE SEQUENCE [LARGE SCALE GENOMIC DNA]</scope>
    <source>
        <strain evidence="2 3">A217</strain>
    </source>
</reference>
<dbReference type="AlphaFoldDB" id="A0A2P8PZZ4"/>
<sequence>MNRPRAVPTTARTPRTPGLRTATPGPPRQGHSDRRARTHEHPLAGPAPGTPRARHDPLWRDLHGFTGVRSVKFSARTAHTTVTEKYDGRAALTACGRLWEAA</sequence>
<accession>A0A2P8PZZ4</accession>
<dbReference type="EMBL" id="PYBJ01000024">
    <property type="protein sequence ID" value="PSM39564.1"/>
    <property type="molecule type" value="Genomic_DNA"/>
</dbReference>
<evidence type="ECO:0000313" key="2">
    <source>
        <dbReference type="EMBL" id="PSM39564.1"/>
    </source>
</evidence>
<keyword evidence="3" id="KW-1185">Reference proteome</keyword>
<name>A0A2P8PZZ4_9ACTN</name>